<evidence type="ECO:0000256" key="1">
    <source>
        <dbReference type="SAM" id="MobiDB-lite"/>
    </source>
</evidence>
<dbReference type="AlphaFoldDB" id="A0A8H3PDB5"/>
<reference evidence="2" key="1">
    <citation type="submission" date="2021-03" db="EMBL/GenBank/DDBJ databases">
        <authorList>
            <person name="Tagirdzhanova G."/>
        </authorList>
    </citation>
    <scope>NUCLEOTIDE SEQUENCE</scope>
</reference>
<keyword evidence="3" id="KW-1185">Reference proteome</keyword>
<comment type="caution">
    <text evidence="2">The sequence shown here is derived from an EMBL/GenBank/DDBJ whole genome shotgun (WGS) entry which is preliminary data.</text>
</comment>
<feature type="region of interest" description="Disordered" evidence="1">
    <location>
        <begin position="1"/>
        <end position="66"/>
    </location>
</feature>
<gene>
    <name evidence="2" type="ORF">ALECFALPRED_007700</name>
</gene>
<feature type="non-terminal residue" evidence="2">
    <location>
        <position position="1"/>
    </location>
</feature>
<feature type="compositionally biased region" description="Basic residues" evidence="1">
    <location>
        <begin position="56"/>
        <end position="66"/>
    </location>
</feature>
<organism evidence="2 3">
    <name type="scientific">Alectoria fallacina</name>
    <dbReference type="NCBI Taxonomy" id="1903189"/>
    <lineage>
        <taxon>Eukaryota</taxon>
        <taxon>Fungi</taxon>
        <taxon>Dikarya</taxon>
        <taxon>Ascomycota</taxon>
        <taxon>Pezizomycotina</taxon>
        <taxon>Lecanoromycetes</taxon>
        <taxon>OSLEUM clade</taxon>
        <taxon>Lecanoromycetidae</taxon>
        <taxon>Lecanorales</taxon>
        <taxon>Lecanorineae</taxon>
        <taxon>Parmeliaceae</taxon>
        <taxon>Alectoria</taxon>
    </lineage>
</organism>
<accession>A0A8H3PDB5</accession>
<name>A0A8H3PDB5_9LECA</name>
<proteinExistence type="predicted"/>
<dbReference type="EMBL" id="CAJPDR010000513">
    <property type="protein sequence ID" value="CAF9938462.1"/>
    <property type="molecule type" value="Genomic_DNA"/>
</dbReference>
<feature type="compositionally biased region" description="Basic and acidic residues" evidence="1">
    <location>
        <begin position="19"/>
        <end position="55"/>
    </location>
</feature>
<dbReference type="Proteomes" id="UP000664203">
    <property type="component" value="Unassembled WGS sequence"/>
</dbReference>
<evidence type="ECO:0000313" key="3">
    <source>
        <dbReference type="Proteomes" id="UP000664203"/>
    </source>
</evidence>
<protein>
    <submittedName>
        <fullName evidence="2">Uncharacterized protein</fullName>
    </submittedName>
</protein>
<sequence>AARAHLRNRDNKNNLIQDVTHEERFEEDRNQSTSPDKGKVNEDRLRNKLRIEKKGREGRRRERRRR</sequence>
<evidence type="ECO:0000313" key="2">
    <source>
        <dbReference type="EMBL" id="CAF9938462.1"/>
    </source>
</evidence>